<feature type="transmembrane region" description="Helical" evidence="1">
    <location>
        <begin position="50"/>
        <end position="72"/>
    </location>
</feature>
<evidence type="ECO:0000313" key="3">
    <source>
        <dbReference type="Proteomes" id="UP000236990"/>
    </source>
</evidence>
<sequence length="75" mass="9022">MMAVFKSSFKQSMIVFGISVIYFFVLHGGYDLLTQYKYWFTEYCANVLGISIIYFVMSLVFNYSIIIWKLYFRKH</sequence>
<dbReference type="AlphaFoldDB" id="A0A2S3U424"/>
<evidence type="ECO:0008006" key="4">
    <source>
        <dbReference type="Google" id="ProtNLM"/>
    </source>
</evidence>
<evidence type="ECO:0000256" key="1">
    <source>
        <dbReference type="SAM" id="Phobius"/>
    </source>
</evidence>
<organism evidence="2 3">
    <name type="scientific">Lactiplantibacillus plantarum subsp. plantarum</name>
    <dbReference type="NCBI Taxonomy" id="337330"/>
    <lineage>
        <taxon>Bacteria</taxon>
        <taxon>Bacillati</taxon>
        <taxon>Bacillota</taxon>
        <taxon>Bacilli</taxon>
        <taxon>Lactobacillales</taxon>
        <taxon>Lactobacillaceae</taxon>
        <taxon>Lactiplantibacillus</taxon>
    </lineage>
</organism>
<dbReference type="EMBL" id="NKCZ01000117">
    <property type="protein sequence ID" value="POD82609.1"/>
    <property type="molecule type" value="Genomic_DNA"/>
</dbReference>
<proteinExistence type="predicted"/>
<feature type="transmembrane region" description="Helical" evidence="1">
    <location>
        <begin position="12"/>
        <end position="30"/>
    </location>
</feature>
<dbReference type="Proteomes" id="UP000236990">
    <property type="component" value="Unassembled WGS sequence"/>
</dbReference>
<keyword evidence="1" id="KW-0472">Membrane</keyword>
<accession>A0A2S3U424</accession>
<gene>
    <name evidence="2" type="ORF">S101258_02433</name>
</gene>
<comment type="caution">
    <text evidence="2">The sequence shown here is derived from an EMBL/GenBank/DDBJ whole genome shotgun (WGS) entry which is preliminary data.</text>
</comment>
<protein>
    <recommendedName>
        <fullName evidence="4">Integral membrane protein</fullName>
    </recommendedName>
</protein>
<name>A0A2S3U424_LACPN</name>
<reference evidence="2 3" key="1">
    <citation type="submission" date="2017-06" db="EMBL/GenBank/DDBJ databases">
        <title>Genome sequence of Lactobacillus plantarum subsp. plantarum strain SRCM101258.</title>
        <authorList>
            <person name="Cho S.H."/>
        </authorList>
    </citation>
    <scope>NUCLEOTIDE SEQUENCE [LARGE SCALE GENOMIC DNA]</scope>
    <source>
        <strain evidence="2 3">SRCM101258</strain>
    </source>
</reference>
<keyword evidence="1" id="KW-1133">Transmembrane helix</keyword>
<keyword evidence="1" id="KW-0812">Transmembrane</keyword>
<evidence type="ECO:0000313" key="2">
    <source>
        <dbReference type="EMBL" id="POD82609.1"/>
    </source>
</evidence>